<reference evidence="6" key="1">
    <citation type="submission" date="2016-11" db="EMBL/GenBank/DDBJ databases">
        <authorList>
            <person name="Varghese N."/>
            <person name="Submissions S."/>
        </authorList>
    </citation>
    <scope>NUCLEOTIDE SEQUENCE [LARGE SCALE GENOMIC DNA]</scope>
    <source>
        <strain evidence="6">DSM 10124</strain>
    </source>
</reference>
<dbReference type="AlphaFoldDB" id="A0A1M5ADG9"/>
<feature type="transmembrane region" description="Helical" evidence="4">
    <location>
        <begin position="348"/>
        <end position="381"/>
    </location>
</feature>
<evidence type="ECO:0000256" key="4">
    <source>
        <dbReference type="SAM" id="Phobius"/>
    </source>
</evidence>
<gene>
    <name evidence="5" type="ORF">SAMN02746091_02167</name>
</gene>
<dbReference type="Gene3D" id="3.90.550.10">
    <property type="entry name" value="Spore Coat Polysaccharide Biosynthesis Protein SpsA, Chain A"/>
    <property type="match status" value="1"/>
</dbReference>
<accession>A0A1M5ADG9</accession>
<dbReference type="CDD" id="cd06423">
    <property type="entry name" value="CESA_like"/>
    <property type="match status" value="1"/>
</dbReference>
<dbReference type="Pfam" id="PF13641">
    <property type="entry name" value="Glyco_tranf_2_3"/>
    <property type="match status" value="1"/>
</dbReference>
<dbReference type="PANTHER" id="PTHR43630:SF1">
    <property type="entry name" value="POLY-BETA-1,6-N-ACETYL-D-GLUCOSAMINE SYNTHASE"/>
    <property type="match status" value="1"/>
</dbReference>
<keyword evidence="2" id="KW-0328">Glycosyltransferase</keyword>
<evidence type="ECO:0000313" key="5">
    <source>
        <dbReference type="EMBL" id="SHF28195.1"/>
    </source>
</evidence>
<keyword evidence="6" id="KW-1185">Reference proteome</keyword>
<dbReference type="GO" id="GO:0016757">
    <property type="term" value="F:glycosyltransferase activity"/>
    <property type="evidence" value="ECO:0007669"/>
    <property type="project" value="UniProtKB-KW"/>
</dbReference>
<protein>
    <submittedName>
        <fullName evidence="5">Glycosyltransferase, catalytic subunit of cellulose synthase and poly-beta-1,6-N-acetylglucosamine synthase</fullName>
    </submittedName>
</protein>
<name>A0A1M5ADG9_9CLOT</name>
<dbReference type="PANTHER" id="PTHR43630">
    <property type="entry name" value="POLY-BETA-1,6-N-ACETYL-D-GLUCOSAMINE SYNTHASE"/>
    <property type="match status" value="1"/>
</dbReference>
<comment type="similarity">
    <text evidence="1">Belongs to the glycosyltransferase 2 family.</text>
</comment>
<proteinExistence type="inferred from homology"/>
<keyword evidence="4" id="KW-0472">Membrane</keyword>
<dbReference type="EMBL" id="FQVG01000050">
    <property type="protein sequence ID" value="SHF28195.1"/>
    <property type="molecule type" value="Genomic_DNA"/>
</dbReference>
<feature type="transmembrane region" description="Helical" evidence="4">
    <location>
        <begin position="387"/>
        <end position="409"/>
    </location>
</feature>
<dbReference type="SUPFAM" id="SSF53448">
    <property type="entry name" value="Nucleotide-diphospho-sugar transferases"/>
    <property type="match status" value="1"/>
</dbReference>
<evidence type="ECO:0000313" key="6">
    <source>
        <dbReference type="Proteomes" id="UP000184423"/>
    </source>
</evidence>
<sequence length="471" mass="54379">MNTPLLKSIVINFNYFIIYYVLVINFIYFIQLILAAFNLSDYVRKIRYSDYKKYITSDNMIPISILVPAYNEEETIVENIKSLISLNYPKFEVIVINDGSKDNTLNKVIQEFDLKEVNQPVRYRLKTNKIKGIYKNIDIPNLILVDKENGGKADALNAGINISNYPIITSIDADSILESDSLVRVVMPFIEDKKTVAVGGIVRIANGSIITRGRVVDIGLPKSSVAMFQIVEYLRAFLTGRVGWDALNSLLIVSGAFGAFKKEAAIEVGGYAKNTIGEDMELIVKMHEYFLRNKIPYRIKFVPDPVCWTQAPETLKDLRSQRRRWQIGLMDSLFKHKRMFFNPRYKQIGLIAVPYFWLFEMIGPIIEIIGYVMIPLAYIFGLLNLKYFLLFFAASILYGILLSLGAILLEEYTFNKYPTLKQLIKLSLYGILENFGYRQFTTFYRIEGIIKFRKMKHSWGKIKRTSFQNQR</sequence>
<dbReference type="Proteomes" id="UP000184423">
    <property type="component" value="Unassembled WGS sequence"/>
</dbReference>
<keyword evidence="4" id="KW-1133">Transmembrane helix</keyword>
<evidence type="ECO:0000256" key="2">
    <source>
        <dbReference type="ARBA" id="ARBA00022676"/>
    </source>
</evidence>
<organism evidence="5 6">
    <name type="scientific">Caloramator proteoclasticus DSM 10124</name>
    <dbReference type="NCBI Taxonomy" id="1121262"/>
    <lineage>
        <taxon>Bacteria</taxon>
        <taxon>Bacillati</taxon>
        <taxon>Bacillota</taxon>
        <taxon>Clostridia</taxon>
        <taxon>Eubacteriales</taxon>
        <taxon>Clostridiaceae</taxon>
        <taxon>Caloramator</taxon>
    </lineage>
</organism>
<dbReference type="RefSeq" id="WP_073249652.1">
    <property type="nucleotide sequence ID" value="NZ_FQVG01000050.1"/>
</dbReference>
<feature type="transmembrane region" description="Helical" evidence="4">
    <location>
        <begin position="16"/>
        <end position="37"/>
    </location>
</feature>
<keyword evidence="3 5" id="KW-0808">Transferase</keyword>
<keyword evidence="4" id="KW-0812">Transmembrane</keyword>
<evidence type="ECO:0000256" key="1">
    <source>
        <dbReference type="ARBA" id="ARBA00006739"/>
    </source>
</evidence>
<dbReference type="InterPro" id="IPR029044">
    <property type="entry name" value="Nucleotide-diphossugar_trans"/>
</dbReference>
<evidence type="ECO:0000256" key="3">
    <source>
        <dbReference type="ARBA" id="ARBA00022679"/>
    </source>
</evidence>